<keyword evidence="3" id="KW-0597">Phosphoprotein</keyword>
<dbReference type="SMART" id="SM00387">
    <property type="entry name" value="HATPase_c"/>
    <property type="match status" value="1"/>
</dbReference>
<organism evidence="4 5">
    <name type="scientific">Methylophaga nitratireducenticrescens</name>
    <dbReference type="NCBI Taxonomy" id="754476"/>
    <lineage>
        <taxon>Bacteria</taxon>
        <taxon>Pseudomonadati</taxon>
        <taxon>Pseudomonadota</taxon>
        <taxon>Gammaproteobacteria</taxon>
        <taxon>Thiotrichales</taxon>
        <taxon>Piscirickettsiaceae</taxon>
        <taxon>Methylophaga</taxon>
    </lineage>
</organism>
<keyword evidence="4" id="KW-0808">Transferase</keyword>
<keyword evidence="4" id="KW-0969">Cilium</keyword>
<dbReference type="Pfam" id="PF13188">
    <property type="entry name" value="PAS_8"/>
    <property type="match status" value="1"/>
</dbReference>
<dbReference type="InterPro" id="IPR036097">
    <property type="entry name" value="HisK_dim/P_sf"/>
</dbReference>
<dbReference type="Pfam" id="PF02518">
    <property type="entry name" value="HATPase_c"/>
    <property type="match status" value="1"/>
</dbReference>
<dbReference type="PRINTS" id="PR00344">
    <property type="entry name" value="BCTRLSENSOR"/>
</dbReference>
<dbReference type="Pfam" id="PF00512">
    <property type="entry name" value="HisKA"/>
    <property type="match status" value="1"/>
</dbReference>
<comment type="catalytic activity">
    <reaction evidence="1">
        <text>ATP + protein L-histidine = ADP + protein N-phospho-L-histidine.</text>
        <dbReference type="EC" id="2.7.13.3"/>
    </reaction>
</comment>
<name>I1XLA5_METNJ</name>
<dbReference type="OrthoDB" id="1931120at2"/>
<dbReference type="PANTHER" id="PTHR43065">
    <property type="entry name" value="SENSOR HISTIDINE KINASE"/>
    <property type="match status" value="1"/>
</dbReference>
<dbReference type="InterPro" id="IPR000014">
    <property type="entry name" value="PAS"/>
</dbReference>
<dbReference type="InterPro" id="IPR036890">
    <property type="entry name" value="HATPase_C_sf"/>
</dbReference>
<keyword evidence="4" id="KW-0966">Cell projection</keyword>
<reference evidence="4 5" key="2">
    <citation type="journal article" date="2013" name="Int. J. Syst. Evol. Microbiol.">
        <title>Methylophaga nitratireducenticrescens sp. nov. and Methylophaga frappieri sp. nov., isolated from the biofilm of the methanol-fed denitrification system treating the seawater at the Montreal Biodome.</title>
        <authorList>
            <person name="Villeneuve C."/>
            <person name="Martineau C."/>
            <person name="Mauffrey F."/>
            <person name="Villemur R."/>
        </authorList>
    </citation>
    <scope>NUCLEOTIDE SEQUENCE [LARGE SCALE GENOMIC DNA]</scope>
    <source>
        <strain evidence="4 5">JAM1</strain>
    </source>
</reference>
<dbReference type="InterPro" id="IPR003594">
    <property type="entry name" value="HATPase_dom"/>
</dbReference>
<dbReference type="HOGENOM" id="CLU_000445_114_39_6"/>
<dbReference type="PATRIC" id="fig|754476.3.peg.2337"/>
<dbReference type="KEGG" id="mej:Q7A_2374"/>
<dbReference type="SUPFAM" id="SSF47384">
    <property type="entry name" value="Homodimeric domain of signal transducing histidine kinase"/>
    <property type="match status" value="1"/>
</dbReference>
<dbReference type="SUPFAM" id="SSF55785">
    <property type="entry name" value="PYP-like sensor domain (PAS domain)"/>
    <property type="match status" value="1"/>
</dbReference>
<evidence type="ECO:0000256" key="3">
    <source>
        <dbReference type="ARBA" id="ARBA00022553"/>
    </source>
</evidence>
<reference evidence="4 5" key="1">
    <citation type="journal article" date="2012" name="J. Bacteriol.">
        <title>Complete genome sequences of Methylophaga sp. strain JAM1 and Methylophaga sp. strain JAM7.</title>
        <authorList>
            <person name="Villeneuve C."/>
            <person name="Martineau C."/>
            <person name="Mauffrey F."/>
            <person name="Villemur R."/>
        </authorList>
    </citation>
    <scope>NUCLEOTIDE SEQUENCE [LARGE SCALE GENOMIC DNA]</scope>
    <source>
        <strain evidence="4 5">JAM1</strain>
    </source>
</reference>
<dbReference type="RefSeq" id="WP_014707539.1">
    <property type="nucleotide sequence ID" value="NC_017857.3"/>
</dbReference>
<dbReference type="EC" id="2.7.13.3" evidence="2"/>
<dbReference type="Gene3D" id="1.10.287.130">
    <property type="match status" value="1"/>
</dbReference>
<evidence type="ECO:0000313" key="4">
    <source>
        <dbReference type="EMBL" id="AFI85174.1"/>
    </source>
</evidence>
<dbReference type="GO" id="GO:0000155">
    <property type="term" value="F:phosphorelay sensor kinase activity"/>
    <property type="evidence" value="ECO:0007669"/>
    <property type="project" value="InterPro"/>
</dbReference>
<dbReference type="InterPro" id="IPR035965">
    <property type="entry name" value="PAS-like_dom_sf"/>
</dbReference>
<dbReference type="Gene3D" id="3.30.565.10">
    <property type="entry name" value="Histidine kinase-like ATPase, C-terminal domain"/>
    <property type="match status" value="1"/>
</dbReference>
<dbReference type="STRING" id="754476.Q7A_2374"/>
<dbReference type="CDD" id="cd00082">
    <property type="entry name" value="HisKA"/>
    <property type="match status" value="1"/>
</dbReference>
<dbReference type="CDD" id="cd00075">
    <property type="entry name" value="HATPase"/>
    <property type="match status" value="1"/>
</dbReference>
<dbReference type="InterPro" id="IPR005467">
    <property type="entry name" value="His_kinase_dom"/>
</dbReference>
<dbReference type="EMBL" id="CP003390">
    <property type="protein sequence ID" value="AFI85174.1"/>
    <property type="molecule type" value="Genomic_DNA"/>
</dbReference>
<keyword evidence="5" id="KW-1185">Reference proteome</keyword>
<dbReference type="InterPro" id="IPR004358">
    <property type="entry name" value="Sig_transdc_His_kin-like_C"/>
</dbReference>
<dbReference type="Proteomes" id="UP000009144">
    <property type="component" value="Chromosome"/>
</dbReference>
<dbReference type="eggNOG" id="COG5002">
    <property type="taxonomic scope" value="Bacteria"/>
</dbReference>
<accession>I1XLA5</accession>
<proteinExistence type="predicted"/>
<dbReference type="InterPro" id="IPR003661">
    <property type="entry name" value="HisK_dim/P_dom"/>
</dbReference>
<keyword evidence="4" id="KW-0282">Flagellum</keyword>
<dbReference type="SUPFAM" id="SSF55874">
    <property type="entry name" value="ATPase domain of HSP90 chaperone/DNA topoisomerase II/histidine kinase"/>
    <property type="match status" value="1"/>
</dbReference>
<dbReference type="PROSITE" id="PS50109">
    <property type="entry name" value="HIS_KIN"/>
    <property type="match status" value="1"/>
</dbReference>
<dbReference type="AlphaFoldDB" id="I1XLA5"/>
<dbReference type="SMART" id="SM00388">
    <property type="entry name" value="HisKA"/>
    <property type="match status" value="1"/>
</dbReference>
<evidence type="ECO:0000256" key="2">
    <source>
        <dbReference type="ARBA" id="ARBA00012438"/>
    </source>
</evidence>
<protein>
    <recommendedName>
        <fullName evidence="2">histidine kinase</fullName>
        <ecNumber evidence="2">2.7.13.3</ecNumber>
    </recommendedName>
</protein>
<gene>
    <name evidence="4" type="ordered locus">Q7A_2374</name>
</gene>
<keyword evidence="4" id="KW-0418">Kinase</keyword>
<sequence length="395" mass="43267">MNLKWPESSPHSESKVALKAIQPTKRNVVDIAEHQPLWTPPVTSKKTSASESRIADRLSSLLAVIPGGVVVIDGMGVVQDCNQVAINLLGEPLTGQRWIDVIKRAFKPREDDGHDVSLADGRLVHISTSPLDKEPGQIILLQEVTETRQLQRKVAHLQRLSAMGEMAARLAHQIRTPLSSATLYLAPLLKPETEQTTQLKFARRLHDSLSHMEQLVRNMLAFSRGDMNSTAPVSVNALIDELVQQFVAQPESESLNVQVINLVNDGYIYGCQPALVSALNNLLNNARQACGQTGKITIHADYAEEGQQQFIEISIEDNGAGIAEADYDKILQPFYTTRSSGTGLGLAVVQSVARAHKGMLWLDSEQGVGSTFCLRLPVYRPSNTSQEQMQAGVKS</sequence>
<dbReference type="PANTHER" id="PTHR43065:SF29">
    <property type="entry name" value="SENSOR PROTEIN KINASE FLES"/>
    <property type="match status" value="1"/>
</dbReference>
<evidence type="ECO:0000256" key="1">
    <source>
        <dbReference type="ARBA" id="ARBA00000085"/>
    </source>
</evidence>
<evidence type="ECO:0000313" key="5">
    <source>
        <dbReference type="Proteomes" id="UP000009144"/>
    </source>
</evidence>